<feature type="transmembrane region" description="Helical" evidence="2">
    <location>
        <begin position="527"/>
        <end position="545"/>
    </location>
</feature>
<dbReference type="AlphaFoldDB" id="A0A194RL37"/>
<sequence length="892" mass="101337">MKIIYLFFTLAIVNVNSYVTKNTNSTKSPKASSSHYKINEKKYESLKTFTEEERGVYLDDVLFALKSHNWTSEEVPCLNQTLQMLQNLQNFTLWAVWQWDSISSEPQGLLYGNRFHLGNFDQCMDSPWHKNYPDLRTQYCLADIVLERSDRAPRKRNKDLDDPYQSALDIIEHRSLFMRPLNYLTWGLCVPSTCQRQSVRRLFGILLAHSHLGAAGLRARIAVPEPCQSSEEPRQYDVLFYSFIAFTTLFTAIVLLCTYIRQRSKESDSNSMKNQVLKALCLRNNYADILKVNKGGLDVFYGIRFLSICLITMDHQFGLANGGPISNGVQVDEDAVSFKGLLVLHNDLFVDTFFLLSGFLSANTLSAFKKLPNLFIIILKRYVRLTVAYAYIIFYICSVYPFTGSGPLWGRAVALDTDQCRKNWWLSLLMLNNYIDSENICIVVSWYIPCDFHFFVVTLLLYWLYRTQPKMGVACAVVVSICALVAPALLNYYHKLPPIQLFTYDFLSNPRSQQQFHLTYIKSHTRYAAYLVGFFSGLYFSHCKATGNVKRISRKYSVLGACLSLVVTFGLMLYGATYVWRSYEWVAGTIYATLERPLFASSIALLVLCCSMGHVPLIKSFLSWYPWVPLSRLSYGLYLTHTIIISRNVFSTRVSQRADTFLFVRTKFPGVLIDLWRRLPFVLSWLTQTAGVIMMGSIAALYILLVYELPINNLLNLCFTTKNKTNENNHDADSQKGTDNRGILQEHRHTKRVSVWQYNSSKHNDIIGEARGQRRGEARGAARDACAGLTAKVEAARLCRAPPLRLVSCAPSFWKNLLYRDKCAIRAGSESKPVRGRAICKLSSSGRAPIDSRKDKGAHALSHSSFARHSPALPAFPLPPPPPTATSPSKRS</sequence>
<dbReference type="InterPro" id="IPR052728">
    <property type="entry name" value="O2_lipid_transport_reg"/>
</dbReference>
<keyword evidence="2" id="KW-0472">Membrane</keyword>
<keyword evidence="6" id="KW-1185">Reference proteome</keyword>
<keyword evidence="2" id="KW-0812">Transmembrane</keyword>
<gene>
    <name evidence="5" type="ORF">RR48_11982</name>
</gene>
<dbReference type="GO" id="GO:0016747">
    <property type="term" value="F:acyltransferase activity, transferring groups other than amino-acyl groups"/>
    <property type="evidence" value="ECO:0007669"/>
    <property type="project" value="InterPro"/>
</dbReference>
<evidence type="ECO:0000313" key="6">
    <source>
        <dbReference type="Proteomes" id="UP000053240"/>
    </source>
</evidence>
<feature type="transmembrane region" description="Helical" evidence="2">
    <location>
        <begin position="598"/>
        <end position="618"/>
    </location>
</feature>
<feature type="domain" description="Nose resistant-to-fluoxetine protein N-terminal" evidence="4">
    <location>
        <begin position="74"/>
        <end position="229"/>
    </location>
</feature>
<dbReference type="InterPro" id="IPR002656">
    <property type="entry name" value="Acyl_transf_3_dom"/>
</dbReference>
<feature type="signal peptide" evidence="3">
    <location>
        <begin position="1"/>
        <end position="17"/>
    </location>
</feature>
<feature type="chain" id="PRO_5008265290" evidence="3">
    <location>
        <begin position="18"/>
        <end position="892"/>
    </location>
</feature>
<dbReference type="Proteomes" id="UP000053240">
    <property type="component" value="Unassembled WGS sequence"/>
</dbReference>
<dbReference type="EMBL" id="KQ460045">
    <property type="protein sequence ID" value="KPJ18134.1"/>
    <property type="molecule type" value="Genomic_DNA"/>
</dbReference>
<feature type="transmembrane region" description="Helical" evidence="2">
    <location>
        <begin position="238"/>
        <end position="260"/>
    </location>
</feature>
<feature type="transmembrane region" description="Helical" evidence="2">
    <location>
        <begin position="685"/>
        <end position="707"/>
    </location>
</feature>
<dbReference type="InParanoid" id="A0A194RL37"/>
<feature type="transmembrane region" description="Helical" evidence="2">
    <location>
        <begin position="557"/>
        <end position="578"/>
    </location>
</feature>
<feature type="transmembrane region" description="Helical" evidence="2">
    <location>
        <begin position="382"/>
        <end position="402"/>
    </location>
</feature>
<dbReference type="PANTHER" id="PTHR11161:SF71">
    <property type="entry name" value="NOSE RESISTANT-TO-FLUOXETINE PROTEIN N-TERMINAL DOMAIN-CONTAINING PROTEIN"/>
    <property type="match status" value="1"/>
</dbReference>
<protein>
    <submittedName>
        <fullName evidence="5">Nose resistant to fluoxetine protein 6</fullName>
    </submittedName>
</protein>
<feature type="region of interest" description="Disordered" evidence="1">
    <location>
        <begin position="842"/>
        <end position="892"/>
    </location>
</feature>
<evidence type="ECO:0000256" key="1">
    <source>
        <dbReference type="SAM" id="MobiDB-lite"/>
    </source>
</evidence>
<evidence type="ECO:0000256" key="2">
    <source>
        <dbReference type="SAM" id="Phobius"/>
    </source>
</evidence>
<dbReference type="PANTHER" id="PTHR11161">
    <property type="entry name" value="O-ACYLTRANSFERASE"/>
    <property type="match status" value="1"/>
</dbReference>
<dbReference type="Pfam" id="PF20146">
    <property type="entry name" value="NRF"/>
    <property type="match status" value="1"/>
</dbReference>
<accession>A0A194RL37</accession>
<keyword evidence="3" id="KW-0732">Signal</keyword>
<name>A0A194RL37_PAPMA</name>
<keyword evidence="2" id="KW-1133">Transmembrane helix</keyword>
<feature type="transmembrane region" description="Helical" evidence="2">
    <location>
        <begin position="472"/>
        <end position="493"/>
    </location>
</feature>
<dbReference type="SMART" id="SM00703">
    <property type="entry name" value="NRF"/>
    <property type="match status" value="1"/>
</dbReference>
<evidence type="ECO:0000313" key="5">
    <source>
        <dbReference type="EMBL" id="KPJ18134.1"/>
    </source>
</evidence>
<evidence type="ECO:0000259" key="4">
    <source>
        <dbReference type="SMART" id="SM00703"/>
    </source>
</evidence>
<evidence type="ECO:0000256" key="3">
    <source>
        <dbReference type="SAM" id="SignalP"/>
    </source>
</evidence>
<organism evidence="5 6">
    <name type="scientific">Papilio machaon</name>
    <name type="common">Old World swallowtail butterfly</name>
    <dbReference type="NCBI Taxonomy" id="76193"/>
    <lineage>
        <taxon>Eukaryota</taxon>
        <taxon>Metazoa</taxon>
        <taxon>Ecdysozoa</taxon>
        <taxon>Arthropoda</taxon>
        <taxon>Hexapoda</taxon>
        <taxon>Insecta</taxon>
        <taxon>Pterygota</taxon>
        <taxon>Neoptera</taxon>
        <taxon>Endopterygota</taxon>
        <taxon>Lepidoptera</taxon>
        <taxon>Glossata</taxon>
        <taxon>Ditrysia</taxon>
        <taxon>Papilionoidea</taxon>
        <taxon>Papilionidae</taxon>
        <taxon>Papilioninae</taxon>
        <taxon>Papilio</taxon>
    </lineage>
</organism>
<dbReference type="Pfam" id="PF01757">
    <property type="entry name" value="Acyl_transf_3"/>
    <property type="match status" value="1"/>
</dbReference>
<reference evidence="5 6" key="1">
    <citation type="journal article" date="2015" name="Nat. Commun.">
        <title>Outbred genome sequencing and CRISPR/Cas9 gene editing in butterflies.</title>
        <authorList>
            <person name="Li X."/>
            <person name="Fan D."/>
            <person name="Zhang W."/>
            <person name="Liu G."/>
            <person name="Zhang L."/>
            <person name="Zhao L."/>
            <person name="Fang X."/>
            <person name="Chen L."/>
            <person name="Dong Y."/>
            <person name="Chen Y."/>
            <person name="Ding Y."/>
            <person name="Zhao R."/>
            <person name="Feng M."/>
            <person name="Zhu Y."/>
            <person name="Feng Y."/>
            <person name="Jiang X."/>
            <person name="Zhu D."/>
            <person name="Xiang H."/>
            <person name="Feng X."/>
            <person name="Li S."/>
            <person name="Wang J."/>
            <person name="Zhang G."/>
            <person name="Kronforst M.R."/>
            <person name="Wang W."/>
        </authorList>
    </citation>
    <scope>NUCLEOTIDE SEQUENCE [LARGE SCALE GENOMIC DNA]</scope>
    <source>
        <strain evidence="5">Ya'a_city_454_Pm</strain>
        <tissue evidence="5">Whole body</tissue>
    </source>
</reference>
<feature type="compositionally biased region" description="Pro residues" evidence="1">
    <location>
        <begin position="874"/>
        <end position="885"/>
    </location>
</feature>
<proteinExistence type="predicted"/>
<feature type="transmembrane region" description="Helical" evidence="2">
    <location>
        <begin position="446"/>
        <end position="465"/>
    </location>
</feature>
<dbReference type="InterPro" id="IPR006621">
    <property type="entry name" value="Nose-resist-to-fluoxetine_N"/>
</dbReference>